<dbReference type="GO" id="GO:0016987">
    <property type="term" value="F:sigma factor activity"/>
    <property type="evidence" value="ECO:0007669"/>
    <property type="project" value="UniProtKB-KW"/>
</dbReference>
<dbReference type="NCBIfam" id="TIGR02937">
    <property type="entry name" value="sigma70-ECF"/>
    <property type="match status" value="1"/>
</dbReference>
<evidence type="ECO:0000313" key="7">
    <source>
        <dbReference type="EMBL" id="TDR95063.1"/>
    </source>
</evidence>
<dbReference type="PANTHER" id="PTHR43133">
    <property type="entry name" value="RNA POLYMERASE ECF-TYPE SIGMA FACTO"/>
    <property type="match status" value="1"/>
</dbReference>
<dbReference type="InterPro" id="IPR013249">
    <property type="entry name" value="RNA_pol_sigma70_r4_t2"/>
</dbReference>
<sequence length="168" mass="18883">MPGALVQDLQRSEEGRLRRFFMRRFRNATEAADATQETFLRMLSVPSKTVIENPQAYLFQVAKSVAHATSARLAADSDLFLPAIAGENRAADAPDQERIVNGRQSLILLAKAIEQLPNRCQEVFILSRLHGLPNGEIATRLGISRNMVEKHIIKALIRCRNVRAEIFF</sequence>
<dbReference type="InterPro" id="IPR036388">
    <property type="entry name" value="WH-like_DNA-bd_sf"/>
</dbReference>
<dbReference type="PANTHER" id="PTHR43133:SF63">
    <property type="entry name" value="RNA POLYMERASE SIGMA FACTOR FECI-RELATED"/>
    <property type="match status" value="1"/>
</dbReference>
<dbReference type="InterPro" id="IPR007627">
    <property type="entry name" value="RNA_pol_sigma70_r2"/>
</dbReference>
<dbReference type="SUPFAM" id="SSF88659">
    <property type="entry name" value="Sigma3 and sigma4 domains of RNA polymerase sigma factors"/>
    <property type="match status" value="1"/>
</dbReference>
<dbReference type="Gene3D" id="1.10.1740.10">
    <property type="match status" value="1"/>
</dbReference>
<evidence type="ECO:0000259" key="6">
    <source>
        <dbReference type="Pfam" id="PF08281"/>
    </source>
</evidence>
<organism evidence="7 8">
    <name type="scientific">Enterovirga rhinocerotis</name>
    <dbReference type="NCBI Taxonomy" id="1339210"/>
    <lineage>
        <taxon>Bacteria</taxon>
        <taxon>Pseudomonadati</taxon>
        <taxon>Pseudomonadota</taxon>
        <taxon>Alphaproteobacteria</taxon>
        <taxon>Hyphomicrobiales</taxon>
        <taxon>Methylobacteriaceae</taxon>
        <taxon>Enterovirga</taxon>
    </lineage>
</organism>
<dbReference type="EMBL" id="SNZR01000011">
    <property type="protein sequence ID" value="TDR95063.1"/>
    <property type="molecule type" value="Genomic_DNA"/>
</dbReference>
<dbReference type="Gene3D" id="1.10.10.10">
    <property type="entry name" value="Winged helix-like DNA-binding domain superfamily/Winged helix DNA-binding domain"/>
    <property type="match status" value="1"/>
</dbReference>
<keyword evidence="2" id="KW-0805">Transcription regulation</keyword>
<dbReference type="InterPro" id="IPR014284">
    <property type="entry name" value="RNA_pol_sigma-70_dom"/>
</dbReference>
<dbReference type="GO" id="GO:0003677">
    <property type="term" value="F:DNA binding"/>
    <property type="evidence" value="ECO:0007669"/>
    <property type="project" value="InterPro"/>
</dbReference>
<reference evidence="7 8" key="1">
    <citation type="submission" date="2019-03" db="EMBL/GenBank/DDBJ databases">
        <title>Genomic Encyclopedia of Type Strains, Phase IV (KMG-IV): sequencing the most valuable type-strain genomes for metagenomic binning, comparative biology and taxonomic classification.</title>
        <authorList>
            <person name="Goeker M."/>
        </authorList>
    </citation>
    <scope>NUCLEOTIDE SEQUENCE [LARGE SCALE GENOMIC DNA]</scope>
    <source>
        <strain evidence="7 8">DSM 25903</strain>
    </source>
</reference>
<evidence type="ECO:0000256" key="3">
    <source>
        <dbReference type="ARBA" id="ARBA00023082"/>
    </source>
</evidence>
<dbReference type="AlphaFoldDB" id="A0A4R7C9T4"/>
<accession>A0A4R7C9T4</accession>
<protein>
    <submittedName>
        <fullName evidence="7">RNA polymerase sigma-70 factor (ECF subfamily)</fullName>
    </submittedName>
</protein>
<dbReference type="GO" id="GO:0006352">
    <property type="term" value="P:DNA-templated transcription initiation"/>
    <property type="evidence" value="ECO:0007669"/>
    <property type="project" value="InterPro"/>
</dbReference>
<comment type="caution">
    <text evidence="7">The sequence shown here is derived from an EMBL/GenBank/DDBJ whole genome shotgun (WGS) entry which is preliminary data.</text>
</comment>
<dbReference type="InterPro" id="IPR039425">
    <property type="entry name" value="RNA_pol_sigma-70-like"/>
</dbReference>
<evidence type="ECO:0000313" key="8">
    <source>
        <dbReference type="Proteomes" id="UP000295122"/>
    </source>
</evidence>
<dbReference type="InterPro" id="IPR013324">
    <property type="entry name" value="RNA_pol_sigma_r3/r4-like"/>
</dbReference>
<feature type="domain" description="RNA polymerase sigma-70 region 2" evidence="5">
    <location>
        <begin position="12"/>
        <end position="66"/>
    </location>
</feature>
<keyword evidence="8" id="KW-1185">Reference proteome</keyword>
<comment type="similarity">
    <text evidence="1">Belongs to the sigma-70 factor family. ECF subfamily.</text>
</comment>
<name>A0A4R7C9T4_9HYPH</name>
<gene>
    <name evidence="7" type="ORF">EV668_2355</name>
</gene>
<evidence type="ECO:0000259" key="5">
    <source>
        <dbReference type="Pfam" id="PF04542"/>
    </source>
</evidence>
<dbReference type="InterPro" id="IPR013325">
    <property type="entry name" value="RNA_pol_sigma_r2"/>
</dbReference>
<dbReference type="Pfam" id="PF08281">
    <property type="entry name" value="Sigma70_r4_2"/>
    <property type="match status" value="1"/>
</dbReference>
<dbReference type="Proteomes" id="UP000295122">
    <property type="component" value="Unassembled WGS sequence"/>
</dbReference>
<dbReference type="Pfam" id="PF04542">
    <property type="entry name" value="Sigma70_r2"/>
    <property type="match status" value="1"/>
</dbReference>
<dbReference type="RefSeq" id="WP_133769903.1">
    <property type="nucleotide sequence ID" value="NZ_SNZR01000011.1"/>
</dbReference>
<keyword evidence="4" id="KW-0804">Transcription</keyword>
<proteinExistence type="inferred from homology"/>
<dbReference type="OrthoDB" id="9794372at2"/>
<feature type="domain" description="RNA polymerase sigma factor 70 region 4 type 2" evidence="6">
    <location>
        <begin position="108"/>
        <end position="159"/>
    </location>
</feature>
<evidence type="ECO:0000256" key="4">
    <source>
        <dbReference type="ARBA" id="ARBA00023163"/>
    </source>
</evidence>
<evidence type="ECO:0000256" key="1">
    <source>
        <dbReference type="ARBA" id="ARBA00010641"/>
    </source>
</evidence>
<evidence type="ECO:0000256" key="2">
    <source>
        <dbReference type="ARBA" id="ARBA00023015"/>
    </source>
</evidence>
<dbReference type="SUPFAM" id="SSF88946">
    <property type="entry name" value="Sigma2 domain of RNA polymerase sigma factors"/>
    <property type="match status" value="1"/>
</dbReference>
<keyword evidence="3" id="KW-0731">Sigma factor</keyword>